<reference evidence="3" key="1">
    <citation type="submission" date="2025-08" db="UniProtKB">
        <authorList>
            <consortium name="RefSeq"/>
        </authorList>
    </citation>
    <scope>IDENTIFICATION</scope>
    <source>
        <tissue evidence="3">Leaf</tissue>
    </source>
</reference>
<accession>A0A6J0ZZ81</accession>
<dbReference type="Proteomes" id="UP000504621">
    <property type="component" value="Unplaced"/>
</dbReference>
<dbReference type="GeneID" id="110413491"/>
<dbReference type="InterPro" id="IPR036047">
    <property type="entry name" value="F-box-like_dom_sf"/>
</dbReference>
<evidence type="ECO:0000313" key="2">
    <source>
        <dbReference type="Proteomes" id="UP000504621"/>
    </source>
</evidence>
<evidence type="ECO:0000259" key="1">
    <source>
        <dbReference type="Pfam" id="PF12937"/>
    </source>
</evidence>
<gene>
    <name evidence="3" type="primary">LOC110413491</name>
</gene>
<keyword evidence="2" id="KW-1185">Reference proteome</keyword>
<dbReference type="RefSeq" id="XP_021280000.1">
    <property type="nucleotide sequence ID" value="XM_021424325.1"/>
</dbReference>
<organism evidence="2 3">
    <name type="scientific">Herrania umbratica</name>
    <dbReference type="NCBI Taxonomy" id="108875"/>
    <lineage>
        <taxon>Eukaryota</taxon>
        <taxon>Viridiplantae</taxon>
        <taxon>Streptophyta</taxon>
        <taxon>Embryophyta</taxon>
        <taxon>Tracheophyta</taxon>
        <taxon>Spermatophyta</taxon>
        <taxon>Magnoliopsida</taxon>
        <taxon>eudicotyledons</taxon>
        <taxon>Gunneridae</taxon>
        <taxon>Pentapetalae</taxon>
        <taxon>rosids</taxon>
        <taxon>malvids</taxon>
        <taxon>Malvales</taxon>
        <taxon>Malvaceae</taxon>
        <taxon>Byttnerioideae</taxon>
        <taxon>Herrania</taxon>
    </lineage>
</organism>
<dbReference type="InterPro" id="IPR001810">
    <property type="entry name" value="F-box_dom"/>
</dbReference>
<dbReference type="Gene3D" id="1.20.1280.50">
    <property type="match status" value="1"/>
</dbReference>
<evidence type="ECO:0000313" key="3">
    <source>
        <dbReference type="RefSeq" id="XP_021280000.1"/>
    </source>
</evidence>
<dbReference type="PANTHER" id="PTHR39741">
    <property type="entry name" value="F-BOX DOMAIN CONTAINING PROTEIN, EXPRESSED"/>
    <property type="match status" value="1"/>
</dbReference>
<dbReference type="Pfam" id="PF12937">
    <property type="entry name" value="F-box-like"/>
    <property type="match status" value="1"/>
</dbReference>
<dbReference type="InterPro" id="IPR055336">
    <property type="entry name" value="At4g00755-like"/>
</dbReference>
<sequence>MQGGVDFLNCLHHDLSIKILMSLEDPADLVRLGVVSRSWRHFVITNGLCKNLCRRMFPQLSRLDRVNELSGIVKRHAEAGPSKFMEWEALEREHRVFAFLARGCLSFGLRDCISEAIIASSTDNYPEERIDNTLEPRDRVARRASYWSSKGQSNPEVPEMLTYKLAADLCVITDINIRPFQAYFQLGYPIYSAKSVRFRMGHIKSSMDCLVDDSWQGSSDDKYAWTYTSREFPMSQGLVMTSMHGLTPHRSFQCLRKIACRISGFQNLFFALVESYRLSCWVGSRDRRWMVCSIYACLMFKFWDARWHLVSVFRYLNPLKNLC</sequence>
<dbReference type="PANTHER" id="PTHR39741:SF14">
    <property type="entry name" value="F-BOX DOMAIN-CONTAINING PROTEIN"/>
    <property type="match status" value="1"/>
</dbReference>
<dbReference type="SUPFAM" id="SSF81383">
    <property type="entry name" value="F-box domain"/>
    <property type="match status" value="1"/>
</dbReference>
<name>A0A6J0ZZ81_9ROSI</name>
<proteinExistence type="predicted"/>
<protein>
    <submittedName>
        <fullName evidence="3">F-box protein At4g00755 isoform X2</fullName>
    </submittedName>
</protein>
<feature type="domain" description="F-box" evidence="1">
    <location>
        <begin position="14"/>
        <end position="55"/>
    </location>
</feature>
<dbReference type="AlphaFoldDB" id="A0A6J0ZZ81"/>